<evidence type="ECO:0000256" key="6">
    <source>
        <dbReference type="ARBA" id="ARBA00023237"/>
    </source>
</evidence>
<dbReference type="PANTHER" id="PTHR40980:SF3">
    <property type="entry name" value="TONB-DEPENDENT RECEPTOR-LIKE BETA-BARREL DOMAIN-CONTAINING PROTEIN"/>
    <property type="match status" value="1"/>
</dbReference>
<dbReference type="PANTHER" id="PTHR40980">
    <property type="entry name" value="PLUG DOMAIN-CONTAINING PROTEIN"/>
    <property type="match status" value="1"/>
</dbReference>
<gene>
    <name evidence="12" type="ORF">RQM65_01545</name>
</gene>
<sequence>MKNSFPLLLLFFPIIILAQGPPPNAAGETINITGQVIDQETGEPLEYATLVLQSVTDPNKINGGITDGKGRFDVGTTAGSYNASVEYIGYQTYQVPQENFSESTDLGTISLQIAASELEGVEVVGEKTTVEVRLDKKIYNIGKDLTTSGATISDALNNVPSVNVDVEGAISLRGNENVRILINGKPSALAGFGSTEALRQLPAEAIEKVEVITSPSARYDAEGTAGILNIVLRKEKTLGFNGSVTANIGYPTRSGITANVNLRTDKYNIFNTTGYNYRDAPGNAFFDNTYTSGQFDRVIEDRIYNRRDKSFNTNLGAEYFITENSSVTGSIFYRTSKDDDLTENTNRRFGGAEGNSTTFRTEEEGEDDDSYQISLNYVNNFNDDGHKLTADLQYSNDDELKLSDIEERFTQPNTDLIEMEDVFENEKENEYLIQADYVLPMEDAQFEAGYRGTFEQEITDYRVSTLNLDTGQFELDEGLTNKFTFNENVQAVYSQYGNKFGNFSFLFGLRLEHTQLKGELESPFDRSDFEEEIGEDVLANFDKKYLGLFPTLNLIYEFDEEGRENVSLGYNRRINRPRSWYINPFPSRSSRTNIFQGNPDLNPAFSNTFDLGYLKRWDKLTLTSSIYYQRETESFSRVQEQTGQETSDGIPIIRSLPINLATENRYGAEAGAMYNPTKWLRLNGSFNIYKFSSEGVYNGIDYGTDNSSWFARFSSKVNLPAKIEWQTNAFYRGPRNTAQTETKGLFGINLAFSKDILNDNGTVSMNVNDLLNSFKRESFTQTDFFTSRSEFQWRQRSFVFSFTYRFNQPKKRNGGRGGDGGGQEEGEFEG</sequence>
<dbReference type="Pfam" id="PF14905">
    <property type="entry name" value="OMP_b-brl_3"/>
    <property type="match status" value="1"/>
</dbReference>
<comment type="similarity">
    <text evidence="7">Belongs to the TonB-dependent receptor family.</text>
</comment>
<feature type="chain" id="PRO_5046393125" evidence="9">
    <location>
        <begin position="19"/>
        <end position="830"/>
    </location>
</feature>
<evidence type="ECO:0000313" key="13">
    <source>
        <dbReference type="Proteomes" id="UP001250656"/>
    </source>
</evidence>
<keyword evidence="9" id="KW-0732">Signal</keyword>
<proteinExistence type="inferred from homology"/>
<keyword evidence="3 7" id="KW-1134">Transmembrane beta strand</keyword>
<evidence type="ECO:0000256" key="7">
    <source>
        <dbReference type="PROSITE-ProRule" id="PRU01360"/>
    </source>
</evidence>
<dbReference type="EMBL" id="JAVTTP010000001">
    <property type="protein sequence ID" value="MDT7827346.1"/>
    <property type="molecule type" value="Genomic_DNA"/>
</dbReference>
<dbReference type="PROSITE" id="PS52016">
    <property type="entry name" value="TONB_DEPENDENT_REC_3"/>
    <property type="match status" value="1"/>
</dbReference>
<dbReference type="Pfam" id="PF07715">
    <property type="entry name" value="Plug"/>
    <property type="match status" value="1"/>
</dbReference>
<dbReference type="Gene3D" id="2.60.40.1120">
    <property type="entry name" value="Carboxypeptidase-like, regulatory domain"/>
    <property type="match status" value="1"/>
</dbReference>
<dbReference type="SUPFAM" id="SSF49464">
    <property type="entry name" value="Carboxypeptidase regulatory domain-like"/>
    <property type="match status" value="1"/>
</dbReference>
<evidence type="ECO:0000256" key="3">
    <source>
        <dbReference type="ARBA" id="ARBA00022452"/>
    </source>
</evidence>
<evidence type="ECO:0000313" key="12">
    <source>
        <dbReference type="EMBL" id="MDT7827346.1"/>
    </source>
</evidence>
<accession>A0ABU3L0V3</accession>
<name>A0ABU3L0V3_9FLAO</name>
<dbReference type="RefSeq" id="WP_314012221.1">
    <property type="nucleotide sequence ID" value="NZ_JAVTTP010000001.1"/>
</dbReference>
<keyword evidence="6 7" id="KW-0998">Cell outer membrane</keyword>
<dbReference type="InterPro" id="IPR037066">
    <property type="entry name" value="Plug_dom_sf"/>
</dbReference>
<keyword evidence="5 7" id="KW-0472">Membrane</keyword>
<evidence type="ECO:0000256" key="8">
    <source>
        <dbReference type="SAM" id="MobiDB-lite"/>
    </source>
</evidence>
<evidence type="ECO:0000256" key="9">
    <source>
        <dbReference type="SAM" id="SignalP"/>
    </source>
</evidence>
<keyword evidence="4 7" id="KW-0812">Transmembrane</keyword>
<evidence type="ECO:0000256" key="2">
    <source>
        <dbReference type="ARBA" id="ARBA00022448"/>
    </source>
</evidence>
<feature type="region of interest" description="Disordered" evidence="8">
    <location>
        <begin position="810"/>
        <end position="830"/>
    </location>
</feature>
<feature type="domain" description="Outer membrane protein beta-barrel" evidence="11">
    <location>
        <begin position="380"/>
        <end position="804"/>
    </location>
</feature>
<feature type="domain" description="TonB-dependent receptor plug" evidence="10">
    <location>
        <begin position="149"/>
        <end position="227"/>
    </location>
</feature>
<evidence type="ECO:0000256" key="5">
    <source>
        <dbReference type="ARBA" id="ARBA00023136"/>
    </source>
</evidence>
<evidence type="ECO:0000256" key="1">
    <source>
        <dbReference type="ARBA" id="ARBA00004571"/>
    </source>
</evidence>
<dbReference type="Proteomes" id="UP001250656">
    <property type="component" value="Unassembled WGS sequence"/>
</dbReference>
<feature type="signal peptide" evidence="9">
    <location>
        <begin position="1"/>
        <end position="18"/>
    </location>
</feature>
<dbReference type="Gene3D" id="2.170.130.10">
    <property type="entry name" value="TonB-dependent receptor, plug domain"/>
    <property type="match status" value="1"/>
</dbReference>
<keyword evidence="13" id="KW-1185">Reference proteome</keyword>
<reference evidence="12 13" key="1">
    <citation type="submission" date="2023-09" db="EMBL/GenBank/DDBJ databases">
        <title>Novel taxa isolated from Blanes Bay.</title>
        <authorList>
            <person name="Rey-Velasco X."/>
            <person name="Lucena T."/>
        </authorList>
    </citation>
    <scope>NUCLEOTIDE SEQUENCE [LARGE SCALE GENOMIC DNA]</scope>
    <source>
        <strain evidence="12 13">S334</strain>
    </source>
</reference>
<keyword evidence="12" id="KW-0675">Receptor</keyword>
<dbReference type="Pfam" id="PF13715">
    <property type="entry name" value="CarbopepD_reg_2"/>
    <property type="match status" value="1"/>
</dbReference>
<comment type="caution">
    <text evidence="12">The sequence shown here is derived from an EMBL/GenBank/DDBJ whole genome shotgun (WGS) entry which is preliminary data.</text>
</comment>
<comment type="subcellular location">
    <subcellularLocation>
        <location evidence="1 7">Cell outer membrane</location>
        <topology evidence="1 7">Multi-pass membrane protein</topology>
    </subcellularLocation>
</comment>
<dbReference type="InterPro" id="IPR041700">
    <property type="entry name" value="OMP_b-brl_3"/>
</dbReference>
<dbReference type="InterPro" id="IPR008969">
    <property type="entry name" value="CarboxyPept-like_regulatory"/>
</dbReference>
<dbReference type="InterPro" id="IPR039426">
    <property type="entry name" value="TonB-dep_rcpt-like"/>
</dbReference>
<organism evidence="12 13">
    <name type="scientific">Pricia mediterranea</name>
    <dbReference type="NCBI Taxonomy" id="3076079"/>
    <lineage>
        <taxon>Bacteria</taxon>
        <taxon>Pseudomonadati</taxon>
        <taxon>Bacteroidota</taxon>
        <taxon>Flavobacteriia</taxon>
        <taxon>Flavobacteriales</taxon>
        <taxon>Flavobacteriaceae</taxon>
        <taxon>Pricia</taxon>
    </lineage>
</organism>
<feature type="region of interest" description="Disordered" evidence="8">
    <location>
        <begin position="343"/>
        <end position="367"/>
    </location>
</feature>
<evidence type="ECO:0000259" key="10">
    <source>
        <dbReference type="Pfam" id="PF07715"/>
    </source>
</evidence>
<evidence type="ECO:0000259" key="11">
    <source>
        <dbReference type="Pfam" id="PF14905"/>
    </source>
</evidence>
<dbReference type="InterPro" id="IPR012910">
    <property type="entry name" value="Plug_dom"/>
</dbReference>
<evidence type="ECO:0000256" key="4">
    <source>
        <dbReference type="ARBA" id="ARBA00022692"/>
    </source>
</evidence>
<dbReference type="SUPFAM" id="SSF56935">
    <property type="entry name" value="Porins"/>
    <property type="match status" value="1"/>
</dbReference>
<keyword evidence="2 7" id="KW-0813">Transport</keyword>
<protein>
    <submittedName>
        <fullName evidence="12">TonB-dependent receptor</fullName>
    </submittedName>
</protein>
<dbReference type="Gene3D" id="2.40.170.20">
    <property type="entry name" value="TonB-dependent receptor, beta-barrel domain"/>
    <property type="match status" value="1"/>
</dbReference>
<dbReference type="InterPro" id="IPR036942">
    <property type="entry name" value="Beta-barrel_TonB_sf"/>
</dbReference>